<comment type="catalytic activity">
    <reaction evidence="5 8">
        <text>a 2'-deoxycytidine in DNA + S-adenosyl-L-methionine = a 5-methyl-2'-deoxycytidine in DNA + S-adenosyl-L-homocysteine + H(+)</text>
        <dbReference type="Rhea" id="RHEA:13681"/>
        <dbReference type="Rhea" id="RHEA-COMP:11369"/>
        <dbReference type="Rhea" id="RHEA-COMP:11370"/>
        <dbReference type="ChEBI" id="CHEBI:15378"/>
        <dbReference type="ChEBI" id="CHEBI:57856"/>
        <dbReference type="ChEBI" id="CHEBI:59789"/>
        <dbReference type="ChEBI" id="CHEBI:85452"/>
        <dbReference type="ChEBI" id="CHEBI:85454"/>
        <dbReference type="EC" id="2.1.1.37"/>
    </reaction>
</comment>
<evidence type="ECO:0000256" key="8">
    <source>
        <dbReference type="RuleBase" id="RU000417"/>
    </source>
</evidence>
<dbReference type="SUPFAM" id="SSF53335">
    <property type="entry name" value="S-adenosyl-L-methionine-dependent methyltransferases"/>
    <property type="match status" value="1"/>
</dbReference>
<dbReference type="GO" id="GO:0009307">
    <property type="term" value="P:DNA restriction-modification system"/>
    <property type="evidence" value="ECO:0007669"/>
    <property type="project" value="UniProtKB-KW"/>
</dbReference>
<evidence type="ECO:0000256" key="5">
    <source>
        <dbReference type="ARBA" id="ARBA00047422"/>
    </source>
</evidence>
<evidence type="ECO:0000256" key="1">
    <source>
        <dbReference type="ARBA" id="ARBA00022603"/>
    </source>
</evidence>
<evidence type="ECO:0000256" key="7">
    <source>
        <dbReference type="RuleBase" id="RU000416"/>
    </source>
</evidence>
<keyword evidence="4" id="KW-0680">Restriction system</keyword>
<evidence type="ECO:0000313" key="12">
    <source>
        <dbReference type="Proteomes" id="UP001224812"/>
    </source>
</evidence>
<dbReference type="NCBIfam" id="TIGR00675">
    <property type="entry name" value="dcm"/>
    <property type="match status" value="1"/>
</dbReference>
<evidence type="ECO:0000256" key="3">
    <source>
        <dbReference type="ARBA" id="ARBA00022691"/>
    </source>
</evidence>
<dbReference type="InterPro" id="IPR029063">
    <property type="entry name" value="SAM-dependent_MTases_sf"/>
</dbReference>
<dbReference type="Pfam" id="PF00145">
    <property type="entry name" value="DNA_methylase"/>
    <property type="match status" value="1"/>
</dbReference>
<feature type="active site" evidence="6">
    <location>
        <position position="70"/>
    </location>
</feature>
<keyword evidence="3 6" id="KW-0949">S-adenosyl-L-methionine</keyword>
<dbReference type="EC" id="2.1.1.37" evidence="8"/>
<keyword evidence="1 6" id="KW-0489">Methyltransferase</keyword>
<dbReference type="InterPro" id="IPR001525">
    <property type="entry name" value="C5_MeTfrase"/>
</dbReference>
<evidence type="ECO:0000313" key="9">
    <source>
        <dbReference type="EMBL" id="MDP8086071.1"/>
    </source>
</evidence>
<dbReference type="Proteomes" id="UP000198883">
    <property type="component" value="Unassembled WGS sequence"/>
</dbReference>
<proteinExistence type="inferred from homology"/>
<dbReference type="OrthoDB" id="9813719at2"/>
<dbReference type="InterPro" id="IPR018117">
    <property type="entry name" value="C5_DNA_meth_AS"/>
</dbReference>
<organism evidence="10 11">
    <name type="scientific">Phocoenobacter skyensis</name>
    <dbReference type="NCBI Taxonomy" id="97481"/>
    <lineage>
        <taxon>Bacteria</taxon>
        <taxon>Pseudomonadati</taxon>
        <taxon>Pseudomonadota</taxon>
        <taxon>Gammaproteobacteria</taxon>
        <taxon>Pasteurellales</taxon>
        <taxon>Pasteurellaceae</taxon>
        <taxon>Phocoenobacter</taxon>
    </lineage>
</organism>
<accession>A0A1H7XQF1</accession>
<comment type="similarity">
    <text evidence="6 7">Belongs to the class I-like SAM-binding methyltransferase superfamily. C5-methyltransferase family.</text>
</comment>
<dbReference type="GO" id="GO:0003886">
    <property type="term" value="F:DNA (cytosine-5-)-methyltransferase activity"/>
    <property type="evidence" value="ECO:0007669"/>
    <property type="project" value="UniProtKB-EC"/>
</dbReference>
<dbReference type="Gene3D" id="3.40.50.150">
    <property type="entry name" value="Vaccinia Virus protein VP39"/>
    <property type="match status" value="1"/>
</dbReference>
<name>A0A1H7XQF1_9PAST</name>
<reference evidence="11" key="2">
    <citation type="submission" date="2016-10" db="EMBL/GenBank/DDBJ databases">
        <authorList>
            <person name="Varghese N."/>
            <person name="Submissions S."/>
        </authorList>
    </citation>
    <scope>NUCLEOTIDE SEQUENCE [LARGE SCALE GENOMIC DNA]</scope>
    <source>
        <strain evidence="11">DSM 24204</strain>
    </source>
</reference>
<dbReference type="GO" id="GO:0032259">
    <property type="term" value="P:methylation"/>
    <property type="evidence" value="ECO:0007669"/>
    <property type="project" value="UniProtKB-KW"/>
</dbReference>
<sequence>MKFIDLFAGLGGFHTGFAEHGFKCVFASEIDESLQQLYKANYHISPQGDITKIKVEDIPKHDVICAGFPCQPFSLAGKKKGASCPSSGKLIDEVIRITKYHLPKYVLLENVPNVLTIANGSFWQYLVKSFADIGYSVDYRIISPVDIGIPQNRKRIFIIAYPTGKELIDIWPTKEISAPVSFETFLNKTLEHKLLEEKKYQQLVLWQKLIQNCGLPERGSFSLVAPEFGATYPEDFSKLTLKQIKEYKGAYGQSLYHCKSWTDVLEKLPAYVRKERKVASWIQPSIQLSRYFYSQNKQYITKWKQKLDKENNSWQILEWRGIRNLPDLNTHLIQFRASGIRVLKPQIAPSLIAMTPTQIPVIFSEKRYLSKYEAAKLQHLQSLEFLPQNMTKAFKALGNAVNARIVSCIAKNLKLSLA</sequence>
<dbReference type="STRING" id="97481.SAMN05444853_11353"/>
<dbReference type="AlphaFoldDB" id="A0A1H7XQF1"/>
<evidence type="ECO:0000256" key="6">
    <source>
        <dbReference type="PROSITE-ProRule" id="PRU01016"/>
    </source>
</evidence>
<reference evidence="9 12" key="3">
    <citation type="journal article" date="2023" name="Front. Microbiol.">
        <title>Phylogeography and host specificity of Pasteurellaceae pathogenic to sea-farmed fish in the north-east Atlantic.</title>
        <authorList>
            <person name="Gulla S."/>
            <person name="Colquhoun D.J."/>
            <person name="Olsen A.B."/>
            <person name="Spilsberg B."/>
            <person name="Lagesen K."/>
            <person name="Aakesson C.P."/>
            <person name="Strom S."/>
            <person name="Manji F."/>
            <person name="Birkbeck T.H."/>
            <person name="Nilsen H.K."/>
        </authorList>
    </citation>
    <scope>NUCLEOTIDE SEQUENCE [LARGE SCALE GENOMIC DNA]</scope>
    <source>
        <strain evidence="9 12">VIO11850</strain>
    </source>
</reference>
<keyword evidence="12" id="KW-1185">Reference proteome</keyword>
<dbReference type="PROSITE" id="PS51679">
    <property type="entry name" value="SAM_MT_C5"/>
    <property type="match status" value="1"/>
</dbReference>
<dbReference type="PRINTS" id="PR00105">
    <property type="entry name" value="C5METTRFRASE"/>
</dbReference>
<evidence type="ECO:0000313" key="11">
    <source>
        <dbReference type="Proteomes" id="UP000198883"/>
    </source>
</evidence>
<gene>
    <name evidence="9" type="primary">dcm</name>
    <name evidence="9" type="ORF">QJT92_09085</name>
    <name evidence="10" type="ORF">SAMN05444853_11353</name>
</gene>
<dbReference type="GeneID" id="83544566"/>
<keyword evidence="2 6" id="KW-0808">Transferase</keyword>
<dbReference type="PANTHER" id="PTHR46098:SF1">
    <property type="entry name" value="TRNA (CYTOSINE(38)-C(5))-METHYLTRANSFERASE"/>
    <property type="match status" value="1"/>
</dbReference>
<dbReference type="RefSeq" id="WP_090921952.1">
    <property type="nucleotide sequence ID" value="NZ_CP016180.1"/>
</dbReference>
<dbReference type="EMBL" id="FOBN01000013">
    <property type="protein sequence ID" value="SEM35219.1"/>
    <property type="molecule type" value="Genomic_DNA"/>
</dbReference>
<dbReference type="Proteomes" id="UP001224812">
    <property type="component" value="Unassembled WGS sequence"/>
</dbReference>
<evidence type="ECO:0000256" key="2">
    <source>
        <dbReference type="ARBA" id="ARBA00022679"/>
    </source>
</evidence>
<reference evidence="10" key="1">
    <citation type="submission" date="2016-10" db="EMBL/GenBank/DDBJ databases">
        <authorList>
            <person name="de Groot N.N."/>
        </authorList>
    </citation>
    <scope>NUCLEOTIDE SEQUENCE [LARGE SCALE GENOMIC DNA]</scope>
    <source>
        <strain evidence="10">DSM 24204</strain>
    </source>
</reference>
<dbReference type="PROSITE" id="PS00094">
    <property type="entry name" value="C5_MTASE_1"/>
    <property type="match status" value="1"/>
</dbReference>
<evidence type="ECO:0000313" key="10">
    <source>
        <dbReference type="EMBL" id="SEM35219.1"/>
    </source>
</evidence>
<dbReference type="InterPro" id="IPR050750">
    <property type="entry name" value="C5-MTase"/>
</dbReference>
<dbReference type="PANTHER" id="PTHR46098">
    <property type="entry name" value="TRNA (CYTOSINE(38)-C(5))-METHYLTRANSFERASE"/>
    <property type="match status" value="1"/>
</dbReference>
<evidence type="ECO:0000256" key="4">
    <source>
        <dbReference type="ARBA" id="ARBA00022747"/>
    </source>
</evidence>
<dbReference type="EMBL" id="JASAVS010000022">
    <property type="protein sequence ID" value="MDP8086071.1"/>
    <property type="molecule type" value="Genomic_DNA"/>
</dbReference>
<protein>
    <recommendedName>
        <fullName evidence="8">Cytosine-specific methyltransferase</fullName>
        <ecNumber evidence="8">2.1.1.37</ecNumber>
    </recommendedName>
</protein>